<protein>
    <recommendedName>
        <fullName evidence="4">SusD/RagB family nutrient-binding outer membrane lipoprotein</fullName>
    </recommendedName>
</protein>
<dbReference type="PATRIC" id="fig|693978.17.peg.1017"/>
<dbReference type="EMBL" id="CP003388">
    <property type="protein sequence ID" value="AFD55945.1"/>
    <property type="molecule type" value="Genomic_DNA"/>
</dbReference>
<gene>
    <name evidence="2" type="ORF">RA0C_1013</name>
</gene>
<dbReference type="GeneID" id="93717872"/>
<evidence type="ECO:0000313" key="3">
    <source>
        <dbReference type="Proteomes" id="UP000010093"/>
    </source>
</evidence>
<organism evidence="2 3">
    <name type="scientific">Riemerella anatipestifer (strain ATCC 11845 / DSM 15868 / JCM 9532 / NCTC 11014)</name>
    <dbReference type="NCBI Taxonomy" id="693978"/>
    <lineage>
        <taxon>Bacteria</taxon>
        <taxon>Pseudomonadati</taxon>
        <taxon>Bacteroidota</taxon>
        <taxon>Flavobacteriia</taxon>
        <taxon>Flavobacteriales</taxon>
        <taxon>Weeksellaceae</taxon>
        <taxon>Riemerella</taxon>
    </lineage>
</organism>
<dbReference type="AlphaFoldDB" id="E4TBP3"/>
<evidence type="ECO:0008006" key="4">
    <source>
        <dbReference type="Google" id="ProtNLM"/>
    </source>
</evidence>
<evidence type="ECO:0000256" key="1">
    <source>
        <dbReference type="SAM" id="SignalP"/>
    </source>
</evidence>
<feature type="chain" id="PRO_5003189266" description="SusD/RagB family nutrient-binding outer membrane lipoprotein" evidence="1">
    <location>
        <begin position="24"/>
        <end position="495"/>
    </location>
</feature>
<dbReference type="Pfam" id="PF12771">
    <property type="entry name" value="SusD-like_2"/>
    <property type="match status" value="1"/>
</dbReference>
<proteinExistence type="predicted"/>
<keyword evidence="1" id="KW-0732">Signal</keyword>
<sequence length="495" mass="54467">MKKIIKITSILGAVALGTGVATSLVSCESDVTSLNDDPKRPVVVPSGNLVASAEQTLMSQIMTASVNRNIYRFFTQQWSQTTYVDESNYDMVTRPISRTHYNYMMSSSAQNSSSPGVLSALRDAKKFLATENVSDVERKNKEAVIELLSVYAWANLVDTFGDVPYFDALQLTPDNKEAKYISPKYDDAETIYKDLFARIDAAVANINTSEGSYSTDIIYGGNMSKWKKMGNSLKFKLALNIADQNPVLSKQMAEAAYSAGLFSSMEDNFGLAKFPTGLFPNPVYLDVVASGRDDYLPSDILVNTMNATKDPRRAVWFTTVGGEYKGGVYGNSNSFGSFSHFTSVISGAEASGYLLDFTEISFLRAEAAARGYSVGGTKEDLFASAIKASMTEYGVSAADITTYLANNTLGSNWRKSIGEQAWVAMFNRGYQAWNFTRRLDYPKFENPENSTVEAVPIRMKYSDQEYVLNNANVSAAASKLKGGDKVSSRIFWDIY</sequence>
<name>E4TBP3_RIEAD</name>
<dbReference type="SUPFAM" id="SSF48452">
    <property type="entry name" value="TPR-like"/>
    <property type="match status" value="1"/>
</dbReference>
<dbReference type="KEGG" id="rai:RA0C_1013"/>
<dbReference type="KEGG" id="ran:Riean_0776"/>
<dbReference type="Gene3D" id="1.25.40.390">
    <property type="match status" value="1"/>
</dbReference>
<feature type="signal peptide" evidence="1">
    <location>
        <begin position="1"/>
        <end position="23"/>
    </location>
</feature>
<reference evidence="2 3" key="1">
    <citation type="journal article" date="2012" name="J. Bacteriol.">
        <title>Complete genome sequence of Riemerella anatipestifer reference strain.</title>
        <authorList>
            <person name="Wang X."/>
            <person name="Zhu D."/>
            <person name="Wang M."/>
            <person name="Cheng A."/>
            <person name="Jia R."/>
            <person name="Zhou Y."/>
            <person name="Chen Z."/>
            <person name="Luo Q."/>
            <person name="Liu F."/>
            <person name="Wang Y."/>
            <person name="Chen X.Y."/>
        </authorList>
    </citation>
    <scope>NUCLEOTIDE SEQUENCE [LARGE SCALE GENOMIC DNA]</scope>
    <source>
        <strain evidence="3">DSM 15868</strain>
    </source>
</reference>
<dbReference type="RefSeq" id="WP_004918244.1">
    <property type="nucleotide sequence ID" value="NC_014738.1"/>
</dbReference>
<dbReference type="HOGENOM" id="CLU_025928_1_0_10"/>
<dbReference type="InterPro" id="IPR011990">
    <property type="entry name" value="TPR-like_helical_dom_sf"/>
</dbReference>
<dbReference type="PROSITE" id="PS51257">
    <property type="entry name" value="PROKAR_LIPOPROTEIN"/>
    <property type="match status" value="1"/>
</dbReference>
<accession>E4TBP3</accession>
<dbReference type="InterPro" id="IPR041662">
    <property type="entry name" value="SusD-like_2"/>
</dbReference>
<evidence type="ECO:0000313" key="2">
    <source>
        <dbReference type="EMBL" id="AFD55945.1"/>
    </source>
</evidence>
<dbReference type="Proteomes" id="UP000010093">
    <property type="component" value="Chromosome"/>
</dbReference>